<dbReference type="EMBL" id="CP051684">
    <property type="protein sequence ID" value="QJD92811.1"/>
    <property type="molecule type" value="Genomic_DNA"/>
</dbReference>
<accession>A0ABX6MEQ0</accession>
<name>A0ABX6MEQ0_9BURK</name>
<evidence type="ECO:0000313" key="2">
    <source>
        <dbReference type="EMBL" id="QJD92811.1"/>
    </source>
</evidence>
<protein>
    <recommendedName>
        <fullName evidence="4">DUF2169 domain-containing protein</fullName>
    </recommendedName>
</protein>
<keyword evidence="3" id="KW-1185">Reference proteome</keyword>
<organism evidence="2 3">
    <name type="scientific">Duganella dendranthematis</name>
    <dbReference type="NCBI Taxonomy" id="2728021"/>
    <lineage>
        <taxon>Bacteria</taxon>
        <taxon>Pseudomonadati</taxon>
        <taxon>Pseudomonadota</taxon>
        <taxon>Betaproteobacteria</taxon>
        <taxon>Burkholderiales</taxon>
        <taxon>Oxalobacteraceae</taxon>
        <taxon>Telluria group</taxon>
        <taxon>Duganella</taxon>
    </lineage>
</organism>
<gene>
    <name evidence="2" type="ORF">HH213_23620</name>
</gene>
<evidence type="ECO:0000313" key="3">
    <source>
        <dbReference type="Proteomes" id="UP000503117"/>
    </source>
</evidence>
<dbReference type="Proteomes" id="UP000503117">
    <property type="component" value="Chromosome"/>
</dbReference>
<evidence type="ECO:0000256" key="1">
    <source>
        <dbReference type="SAM" id="MobiDB-lite"/>
    </source>
</evidence>
<dbReference type="RefSeq" id="WP_169113855.1">
    <property type="nucleotide sequence ID" value="NZ_CP051684.1"/>
</dbReference>
<feature type="region of interest" description="Disordered" evidence="1">
    <location>
        <begin position="245"/>
        <end position="276"/>
    </location>
</feature>
<proteinExistence type="predicted"/>
<feature type="compositionally biased region" description="Polar residues" evidence="1">
    <location>
        <begin position="251"/>
        <end position="271"/>
    </location>
</feature>
<evidence type="ECO:0008006" key="4">
    <source>
        <dbReference type="Google" id="ProtNLM"/>
    </source>
</evidence>
<reference evidence="2 3" key="1">
    <citation type="submission" date="2020-04" db="EMBL/GenBank/DDBJ databases">
        <title>Genome sequencing of novel species.</title>
        <authorList>
            <person name="Heo J."/>
            <person name="Kim S.-J."/>
            <person name="Kim J.-S."/>
            <person name="Hong S.-B."/>
            <person name="Kwon S.-W."/>
        </authorList>
    </citation>
    <scope>NUCLEOTIDE SEQUENCE [LARGE SCALE GENOMIC DNA]</scope>
    <source>
        <strain evidence="2 3">AF9R3</strain>
    </source>
</reference>
<sequence length="571" mass="60549">MPTYVQHAVLGRIPDVFNAEAIWQTPGLALFSRRPLLRDLLERSPREHKGRAATRCFSHVTLVLPQEDVDDDYHLTRGARARDLAETLAALHQKDFGDLLGSDQVRYDVVGATSLAPGEIEVKFGHAVYLPAPDEKILYNVSVSRDSAIWHPVCPLYPNQRLALIGGEGAEASAVAQGWPFGPDAALLILNDGPDAPPVVQMRPKEAFDCRYDPRSGYYTVKSLREPQGGRLLVKIARTSAFPLRPRHQSDTGSATPAVSPAVWQSRSGAGSNAMAGGDISPPAAEVSAPVLTAGGVASMGIGAAAGMRAGLAPRPSADGGGIGLSARSGAGAIDLTAVPAASHKPANRAGESDATYAPVSQQRVSLVALALPRLSRYRDTGAQALELPFNQSLALSADAQPAISLMVDAADDLYACTPEGRQRIEAPATFAPVDTRALRLLAVAPEMADRYRAVICLAQPVGAGVASGVRFTFGRNSPMLASLRLLDSPRFLKRADGAGNASADRIGLSRNAFTFEATTKGYTIARQSATQSLYHLDDKLQFVASIGDAPYQLPHGHHLVAGHYVLRFDA</sequence>